<dbReference type="RefSeq" id="WP_369668335.1">
    <property type="nucleotide sequence ID" value="NZ_JBDKXB010000034.1"/>
</dbReference>
<comment type="caution">
    <text evidence="2">The sequence shown here is derived from an EMBL/GenBank/DDBJ whole genome shotgun (WGS) entry which is preliminary data.</text>
</comment>
<keyword evidence="3" id="KW-1185">Reference proteome</keyword>
<proteinExistence type="predicted"/>
<feature type="region of interest" description="Disordered" evidence="1">
    <location>
        <begin position="94"/>
        <end position="114"/>
    </location>
</feature>
<evidence type="ECO:0000313" key="2">
    <source>
        <dbReference type="EMBL" id="MEY6433949.1"/>
    </source>
</evidence>
<sequence length="135" mass="15006">MIQNRSRFGRRRTGRAADTRLEMDWAGRLSTLLGACEEFQSSRIGLALLNTAIDRDPRLAAVLQSSLAEMRQAEQALRQEALGLLDRLAALIDETRPASRAGPPPTKRPSTTKSDLATRLFLAYDLDADHATRHH</sequence>
<evidence type="ECO:0000256" key="1">
    <source>
        <dbReference type="SAM" id="MobiDB-lite"/>
    </source>
</evidence>
<name>A0ABV4BHF8_9GAMM</name>
<accession>A0ABV4BHF8</accession>
<organism evidence="2 3">
    <name type="scientific">Thioalkalicoccus limnaeus</name>
    <dbReference type="NCBI Taxonomy" id="120681"/>
    <lineage>
        <taxon>Bacteria</taxon>
        <taxon>Pseudomonadati</taxon>
        <taxon>Pseudomonadota</taxon>
        <taxon>Gammaproteobacteria</taxon>
        <taxon>Chromatiales</taxon>
        <taxon>Chromatiaceae</taxon>
        <taxon>Thioalkalicoccus</taxon>
    </lineage>
</organism>
<dbReference type="EMBL" id="JBDKXB010000034">
    <property type="protein sequence ID" value="MEY6433949.1"/>
    <property type="molecule type" value="Genomic_DNA"/>
</dbReference>
<evidence type="ECO:0000313" key="3">
    <source>
        <dbReference type="Proteomes" id="UP001564408"/>
    </source>
</evidence>
<dbReference type="Proteomes" id="UP001564408">
    <property type="component" value="Unassembled WGS sequence"/>
</dbReference>
<reference evidence="2 3" key="1">
    <citation type="submission" date="2024-05" db="EMBL/GenBank/DDBJ databases">
        <title>Genome Sequence and Characterization of the New Strain Purple Sulfur Bacterium of Genus Thioalkalicoccus.</title>
        <authorList>
            <person name="Bryantseva I.A."/>
            <person name="Kyndt J.A."/>
            <person name="Imhoff J.F."/>
        </authorList>
    </citation>
    <scope>NUCLEOTIDE SEQUENCE [LARGE SCALE GENOMIC DNA]</scope>
    <source>
        <strain evidence="2 3">Um2</strain>
    </source>
</reference>
<gene>
    <name evidence="2" type="ORF">ABC977_16210</name>
</gene>
<protein>
    <submittedName>
        <fullName evidence="2">Uncharacterized protein</fullName>
    </submittedName>
</protein>